<reference evidence="2" key="1">
    <citation type="journal article" date="2007" name="Nature">
        <title>The grapevine genome sequence suggests ancestral hexaploidization in major angiosperm phyla.</title>
        <authorList>
            <consortium name="The French-Italian Public Consortium for Grapevine Genome Characterization."/>
            <person name="Jaillon O."/>
            <person name="Aury J.-M."/>
            <person name="Noel B."/>
            <person name="Policriti A."/>
            <person name="Clepet C."/>
            <person name="Casagrande A."/>
            <person name="Choisne N."/>
            <person name="Aubourg S."/>
            <person name="Vitulo N."/>
            <person name="Jubin C."/>
            <person name="Vezzi A."/>
            <person name="Legeai F."/>
            <person name="Hugueney P."/>
            <person name="Dasilva C."/>
            <person name="Horner D."/>
            <person name="Mica E."/>
            <person name="Jublot D."/>
            <person name="Poulain J."/>
            <person name="Bruyere C."/>
            <person name="Billault A."/>
            <person name="Segurens B."/>
            <person name="Gouyvenoux M."/>
            <person name="Ugarte E."/>
            <person name="Cattonaro F."/>
            <person name="Anthouard V."/>
            <person name="Vico V."/>
            <person name="Del Fabbro C."/>
            <person name="Alaux M."/>
            <person name="Di Gaspero G."/>
            <person name="Dumas V."/>
            <person name="Felice N."/>
            <person name="Paillard S."/>
            <person name="Juman I."/>
            <person name="Moroldo M."/>
            <person name="Scalabrin S."/>
            <person name="Canaguier A."/>
            <person name="Le Clainche I."/>
            <person name="Malacrida G."/>
            <person name="Durand E."/>
            <person name="Pesole G."/>
            <person name="Laucou V."/>
            <person name="Chatelet P."/>
            <person name="Merdinoglu D."/>
            <person name="Delledonne M."/>
            <person name="Pezzotti M."/>
            <person name="Lecharny A."/>
            <person name="Scarpelli C."/>
            <person name="Artiguenave F."/>
            <person name="Pe M.E."/>
            <person name="Valle G."/>
            <person name="Morgante M."/>
            <person name="Caboche M."/>
            <person name="Adam-Blondon A.-F."/>
            <person name="Weissenbach J."/>
            <person name="Quetier F."/>
            <person name="Wincker P."/>
        </authorList>
    </citation>
    <scope>NUCLEOTIDE SEQUENCE [LARGE SCALE GENOMIC DNA]</scope>
    <source>
        <strain evidence="2">cv. Pinot noir / PN40024</strain>
    </source>
</reference>
<gene>
    <name evidence="1" type="ordered locus">VIT_14s0066g00740</name>
</gene>
<dbReference type="Proteomes" id="UP000009183">
    <property type="component" value="Chromosome 14"/>
</dbReference>
<proteinExistence type="predicted"/>
<protein>
    <recommendedName>
        <fullName evidence="3">Protein RST1</fullName>
    </recommendedName>
</protein>
<dbReference type="AlphaFoldDB" id="F6HUW7"/>
<evidence type="ECO:0000313" key="1">
    <source>
        <dbReference type="EMBL" id="CCB58485.1"/>
    </source>
</evidence>
<dbReference type="HOGENOM" id="CLU_375725_0_0_1"/>
<dbReference type="InterPro" id="IPR045163">
    <property type="entry name" value="Focadhesin/RST1"/>
</dbReference>
<sequence>MVLVDRLDNQELFHCQGAFKVACGSKNALVKGACGVGLGFSCQDLLTRFEAVNDSNLGQETFKMQEVDLLGKIVRALSQMICQLTQSSSDLLESLSSYFPLNTYDMGTVMTSELSSKNSDDLEEDIWGVAGLVLGLGSSVNAIYRAGAHEAVLKIKDLIISWIPHVNPSVQNSSFHDERSEIVLSVGSCLALPIVVAFCQRVELESSYIMGPLLSSPACEPHLASLMQEIFLVAQNSDDHQQQQYAAWAISFLRHRLWSKEPKELQNFGHHFQTDADGSKSVSQSFSEDSTVMKLSLWLMQLNYSGPGVISHVNTVQTVLRCLSQAPRLPALDWGAIIRRCMRYEAQVSELKPLDSNLKKVTLREECLQFSLAHANQFDSLLSFLDEISELSRFSSLELNLQSHLLSHLEDLIKIFSGSRLEKLFDDITVYLSSSVSSHQGYNPGQQSLLRVSCWKGLDHCLDEASVDSLQYITNIEKCMEVLFSLLPAVQSGGILGVDQVDSKEEWSEAINCLGKSRRGWLLDLLQVLEADLVQGDDHFIQVAKKIQARARLVKIDSIPLTELGRLKAYILNTGSHGIWDVLIEVVAALQHAEGIVKRQWLVDTVEISCITNYPSTALQFLGLLSGSCCKYMPFLILDRFTVLSDLPVTLTSLLSEPNWEFVAESLVSRLWTLTERIYNWATHISHADDSYSSSLHSIDNSENAMAAFLTHVMYHTCVSLKDYLPLEKQLRLANMILP</sequence>
<dbReference type="PaxDb" id="29760-VIT_14s0066g00740.t01"/>
<dbReference type="InParanoid" id="F6HUW7"/>
<dbReference type="GO" id="GO:0060147">
    <property type="term" value="P:regulation of post-transcriptional gene silencing"/>
    <property type="evidence" value="ECO:0007669"/>
    <property type="project" value="InterPro"/>
</dbReference>
<dbReference type="PANTHER" id="PTHR16212">
    <property type="entry name" value="FOCADHESIN FAMILY MEMBER"/>
    <property type="match status" value="1"/>
</dbReference>
<evidence type="ECO:0008006" key="3">
    <source>
        <dbReference type="Google" id="ProtNLM"/>
    </source>
</evidence>
<accession>F6HUW7</accession>
<dbReference type="PANTHER" id="PTHR16212:SF4">
    <property type="entry name" value="FOCADHESIN"/>
    <property type="match status" value="1"/>
</dbReference>
<organism evidence="1 2">
    <name type="scientific">Vitis vinifera</name>
    <name type="common">Grape</name>
    <dbReference type="NCBI Taxonomy" id="29760"/>
    <lineage>
        <taxon>Eukaryota</taxon>
        <taxon>Viridiplantae</taxon>
        <taxon>Streptophyta</taxon>
        <taxon>Embryophyta</taxon>
        <taxon>Tracheophyta</taxon>
        <taxon>Spermatophyta</taxon>
        <taxon>Magnoliopsida</taxon>
        <taxon>eudicotyledons</taxon>
        <taxon>Gunneridae</taxon>
        <taxon>Pentapetalae</taxon>
        <taxon>rosids</taxon>
        <taxon>Vitales</taxon>
        <taxon>Vitaceae</taxon>
        <taxon>Viteae</taxon>
        <taxon>Vitis</taxon>
    </lineage>
</organism>
<evidence type="ECO:0000313" key="2">
    <source>
        <dbReference type="Proteomes" id="UP000009183"/>
    </source>
</evidence>
<name>F6HUW7_VITVI</name>
<dbReference type="EMBL" id="FN596252">
    <property type="protein sequence ID" value="CCB58485.1"/>
    <property type="molecule type" value="Genomic_DNA"/>
</dbReference>
<dbReference type="eggNOG" id="ENOG502QQKG">
    <property type="taxonomic scope" value="Eukaryota"/>
</dbReference>
<keyword evidence="2" id="KW-1185">Reference proteome</keyword>